<accession>A0AAT9JVX3</accession>
<reference evidence="1" key="1">
    <citation type="submission" date="2024-01" db="EMBL/GenBank/DDBJ databases">
        <title>Synechococcus elongatus PCC 11802, a close yet different native of Synechococcus elongatus PCC 11801.</title>
        <authorList>
            <person name="Jaiswal D."/>
            <person name="Sengupta A."/>
            <person name="Sengupta S."/>
            <person name="Pakrasi H.B."/>
            <person name="Wangikar P."/>
        </authorList>
    </citation>
    <scope>NUCLEOTIDE SEQUENCE</scope>
    <source>
        <strain evidence="1">PCC 11802</strain>
    </source>
</reference>
<dbReference type="RefSeq" id="WP_208678356.1">
    <property type="nucleotide sequence ID" value="NZ_CP034671.2"/>
</dbReference>
<dbReference type="AlphaFoldDB" id="A0AAT9JVX3"/>
<evidence type="ECO:0000313" key="1">
    <source>
        <dbReference type="EMBL" id="QFZ92705.2"/>
    </source>
</evidence>
<dbReference type="EMBL" id="CP034671">
    <property type="protein sequence ID" value="QFZ92705.2"/>
    <property type="molecule type" value="Genomic_DNA"/>
</dbReference>
<proteinExistence type="predicted"/>
<name>A0AAT9JVX3_SYNEL</name>
<organism evidence="1">
    <name type="scientific">Synechococcus elongatus PCC 11802</name>
    <dbReference type="NCBI Taxonomy" id="2283154"/>
    <lineage>
        <taxon>Bacteria</taxon>
        <taxon>Bacillati</taxon>
        <taxon>Cyanobacteriota</taxon>
        <taxon>Cyanophyceae</taxon>
        <taxon>Synechococcales</taxon>
        <taxon>Synechococcaceae</taxon>
        <taxon>Synechococcus</taxon>
    </lineage>
</organism>
<sequence>MENLRPVDQMTDAELLAELGFSEAEFQQQWLESQLLSLLPLSEEEAFRLHAYCQDHGLTVQEFIRHAIAASLSAA</sequence>
<protein>
    <submittedName>
        <fullName evidence="1">Uncharacterized protein</fullName>
    </submittedName>
</protein>
<gene>
    <name evidence="1" type="ORF">EKO22_10505</name>
</gene>